<evidence type="ECO:0000256" key="1">
    <source>
        <dbReference type="ARBA" id="ARBA00023115"/>
    </source>
</evidence>
<dbReference type="Gene3D" id="3.40.50.150">
    <property type="entry name" value="Vaccinia Virus protein VP39"/>
    <property type="match status" value="1"/>
</dbReference>
<dbReference type="AlphaFoldDB" id="A0A7Y0G9K9"/>
<proteinExistence type="predicted"/>
<dbReference type="Pfam" id="PF01564">
    <property type="entry name" value="Spermine_synth"/>
    <property type="match status" value="1"/>
</dbReference>
<dbReference type="Proteomes" id="UP000583556">
    <property type="component" value="Unassembled WGS sequence"/>
</dbReference>
<dbReference type="GO" id="GO:0006596">
    <property type="term" value="P:polyamine biosynthetic process"/>
    <property type="evidence" value="ECO:0007669"/>
    <property type="project" value="UniProtKB-KW"/>
</dbReference>
<dbReference type="RefSeq" id="WP_169492116.1">
    <property type="nucleotide sequence ID" value="NZ_JABBGM010000001.1"/>
</dbReference>
<dbReference type="InterPro" id="IPR029063">
    <property type="entry name" value="SAM-dependent_MTases_sf"/>
</dbReference>
<keyword evidence="1" id="KW-0620">Polyamine biosynthesis</keyword>
<dbReference type="PANTHER" id="PTHR43317:SF3">
    <property type="entry name" value="BLR2883 PROTEIN"/>
    <property type="match status" value="1"/>
</dbReference>
<reference evidence="2 3" key="1">
    <citation type="submission" date="2020-04" db="EMBL/GenBank/DDBJ databases">
        <title>Novosphingobium sp. TW-4 isolated from soil.</title>
        <authorList>
            <person name="Dahal R.H."/>
            <person name="Chaudhary D.K."/>
        </authorList>
    </citation>
    <scope>NUCLEOTIDE SEQUENCE [LARGE SCALE GENOMIC DNA]</scope>
    <source>
        <strain evidence="2 3">TW-4</strain>
    </source>
</reference>
<evidence type="ECO:0000313" key="2">
    <source>
        <dbReference type="EMBL" id="NML92752.1"/>
    </source>
</evidence>
<evidence type="ECO:0000313" key="3">
    <source>
        <dbReference type="Proteomes" id="UP000583556"/>
    </source>
</evidence>
<organism evidence="2 3">
    <name type="scientific">Novosphingobium olei</name>
    <dbReference type="NCBI Taxonomy" id="2728851"/>
    <lineage>
        <taxon>Bacteria</taxon>
        <taxon>Pseudomonadati</taxon>
        <taxon>Pseudomonadota</taxon>
        <taxon>Alphaproteobacteria</taxon>
        <taxon>Sphingomonadales</taxon>
        <taxon>Sphingomonadaceae</taxon>
        <taxon>Novosphingobium</taxon>
    </lineage>
</organism>
<dbReference type="EMBL" id="JABBGM010000001">
    <property type="protein sequence ID" value="NML92752.1"/>
    <property type="molecule type" value="Genomic_DNA"/>
</dbReference>
<protein>
    <submittedName>
        <fullName evidence="2">Spermidine synthase</fullName>
    </submittedName>
</protein>
<sequence>MSALNAGEHLVDTAFVPDGSRLRLVQSGTDFAILLDDNELMSTDFSASEGVLASAVCAELADRAPVHMLIGGYGMGFTLRAALRALGPDAEVTVAEIVPKIVEWAKGPMAAITFGCLDDPRVQLVQEDVALLIESARQGYDCILLDVDNGPEGLTRRANDWLYSAAGLAAARSALKDGGILGIWSASHDDRFAGTLARSGFSVTVIEADRGADSCPAKPDEQHVIIMATRRD</sequence>
<dbReference type="PANTHER" id="PTHR43317">
    <property type="entry name" value="THERMOSPERMINE SYNTHASE ACAULIS5"/>
    <property type="match status" value="1"/>
</dbReference>
<keyword evidence="3" id="KW-1185">Reference proteome</keyword>
<dbReference type="SUPFAM" id="SSF53335">
    <property type="entry name" value="S-adenosyl-L-methionine-dependent methyltransferases"/>
    <property type="match status" value="1"/>
</dbReference>
<name>A0A7Y0G9K9_9SPHN</name>
<comment type="caution">
    <text evidence="2">The sequence shown here is derived from an EMBL/GenBank/DDBJ whole genome shotgun (WGS) entry which is preliminary data.</text>
</comment>
<accession>A0A7Y0G9K9</accession>
<gene>
    <name evidence="2" type="ORF">HHL27_03565</name>
</gene>